<keyword evidence="2" id="KW-1185">Reference proteome</keyword>
<name>A0A9P4TY60_9PEZI</name>
<gene>
    <name evidence="1" type="ORF">EJ08DRAFT_679908</name>
</gene>
<dbReference type="Proteomes" id="UP000800235">
    <property type="component" value="Unassembled WGS sequence"/>
</dbReference>
<reference evidence="1" key="1">
    <citation type="journal article" date="2020" name="Stud. Mycol.">
        <title>101 Dothideomycetes genomes: a test case for predicting lifestyles and emergence of pathogens.</title>
        <authorList>
            <person name="Haridas S."/>
            <person name="Albert R."/>
            <person name="Binder M."/>
            <person name="Bloem J."/>
            <person name="Labutti K."/>
            <person name="Salamov A."/>
            <person name="Andreopoulos B."/>
            <person name="Baker S."/>
            <person name="Barry K."/>
            <person name="Bills G."/>
            <person name="Bluhm B."/>
            <person name="Cannon C."/>
            <person name="Castanera R."/>
            <person name="Culley D."/>
            <person name="Daum C."/>
            <person name="Ezra D."/>
            <person name="Gonzalez J."/>
            <person name="Henrissat B."/>
            <person name="Kuo A."/>
            <person name="Liang C."/>
            <person name="Lipzen A."/>
            <person name="Lutzoni F."/>
            <person name="Magnuson J."/>
            <person name="Mondo S."/>
            <person name="Nolan M."/>
            <person name="Ohm R."/>
            <person name="Pangilinan J."/>
            <person name="Park H.-J."/>
            <person name="Ramirez L."/>
            <person name="Alfaro M."/>
            <person name="Sun H."/>
            <person name="Tritt A."/>
            <person name="Yoshinaga Y."/>
            <person name="Zwiers L.-H."/>
            <person name="Turgeon B."/>
            <person name="Goodwin S."/>
            <person name="Spatafora J."/>
            <person name="Crous P."/>
            <person name="Grigoriev I."/>
        </authorList>
    </citation>
    <scope>NUCLEOTIDE SEQUENCE</scope>
    <source>
        <strain evidence="1">CBS 130266</strain>
    </source>
</reference>
<evidence type="ECO:0000313" key="2">
    <source>
        <dbReference type="Proteomes" id="UP000800235"/>
    </source>
</evidence>
<comment type="caution">
    <text evidence="1">The sequence shown here is derived from an EMBL/GenBank/DDBJ whole genome shotgun (WGS) entry which is preliminary data.</text>
</comment>
<organism evidence="1 2">
    <name type="scientific">Tothia fuscella</name>
    <dbReference type="NCBI Taxonomy" id="1048955"/>
    <lineage>
        <taxon>Eukaryota</taxon>
        <taxon>Fungi</taxon>
        <taxon>Dikarya</taxon>
        <taxon>Ascomycota</taxon>
        <taxon>Pezizomycotina</taxon>
        <taxon>Dothideomycetes</taxon>
        <taxon>Pleosporomycetidae</taxon>
        <taxon>Venturiales</taxon>
        <taxon>Cylindrosympodiaceae</taxon>
        <taxon>Tothia</taxon>
    </lineage>
</organism>
<sequence length="207" mass="23875">MPKVDKSAVDQMLLIHPKCRVWVWSFRLIAADMQDHLPSFSLRHHARKSIRRSSMIGHHVPGSSREDRLEQLYKRLAVECFDKLLLALEGWELELELIESWWVQAHPMGVEYLIFVNSLILHATSQTSELDSGYKEGRCLSPRVMRWCKLTPVQIQPTFLPVLHSCRSTRAPLHLRIPRSVGRFTSSMSVRGQRGDSSLLVRLRDVG</sequence>
<protein>
    <submittedName>
        <fullName evidence="1">Uncharacterized protein</fullName>
    </submittedName>
</protein>
<evidence type="ECO:0000313" key="1">
    <source>
        <dbReference type="EMBL" id="KAF2429563.1"/>
    </source>
</evidence>
<proteinExistence type="predicted"/>
<accession>A0A9P4TY60</accession>
<dbReference type="AlphaFoldDB" id="A0A9P4TY60"/>
<dbReference type="EMBL" id="MU007046">
    <property type="protein sequence ID" value="KAF2429563.1"/>
    <property type="molecule type" value="Genomic_DNA"/>
</dbReference>